<feature type="region of interest" description="Disordered" evidence="3">
    <location>
        <begin position="209"/>
        <end position="232"/>
    </location>
</feature>
<dbReference type="InterPro" id="IPR010926">
    <property type="entry name" value="Myosin_TH1"/>
</dbReference>
<dbReference type="PANTHER" id="PTHR45929:SF3">
    <property type="entry name" value="JAK PATHWAY SIGNAL TRANSDUCTION ADAPTOR MOLECULE"/>
    <property type="match status" value="1"/>
</dbReference>
<dbReference type="GO" id="GO:0003774">
    <property type="term" value="F:cytoskeletal motor activity"/>
    <property type="evidence" value="ECO:0007669"/>
    <property type="project" value="InterPro"/>
</dbReference>
<feature type="domain" description="TH1" evidence="5">
    <location>
        <begin position="1"/>
        <end position="139"/>
    </location>
</feature>
<gene>
    <name evidence="6" type="ORF">SMN809_LOCUS57477</name>
</gene>
<dbReference type="SUPFAM" id="SSF50044">
    <property type="entry name" value="SH3-domain"/>
    <property type="match status" value="1"/>
</dbReference>
<evidence type="ECO:0000256" key="2">
    <source>
        <dbReference type="PROSITE-ProRule" id="PRU00192"/>
    </source>
</evidence>
<dbReference type="Gene3D" id="2.30.30.40">
    <property type="entry name" value="SH3 Domains"/>
    <property type="match status" value="1"/>
</dbReference>
<organism evidence="6 7">
    <name type="scientific">Rotaria magnacalcarata</name>
    <dbReference type="NCBI Taxonomy" id="392030"/>
    <lineage>
        <taxon>Eukaryota</taxon>
        <taxon>Metazoa</taxon>
        <taxon>Spiralia</taxon>
        <taxon>Gnathifera</taxon>
        <taxon>Rotifera</taxon>
        <taxon>Eurotatoria</taxon>
        <taxon>Bdelloidea</taxon>
        <taxon>Philodinida</taxon>
        <taxon>Philodinidae</taxon>
        <taxon>Rotaria</taxon>
    </lineage>
</organism>
<dbReference type="PRINTS" id="PR00452">
    <property type="entry name" value="SH3DOMAIN"/>
</dbReference>
<dbReference type="PROSITE" id="PS51757">
    <property type="entry name" value="TH1"/>
    <property type="match status" value="1"/>
</dbReference>
<dbReference type="GO" id="GO:0033565">
    <property type="term" value="C:ESCRT-0 complex"/>
    <property type="evidence" value="ECO:0007669"/>
    <property type="project" value="TreeGrafter"/>
</dbReference>
<name>A0A8S3DIG6_9BILA</name>
<dbReference type="InterPro" id="IPR001452">
    <property type="entry name" value="SH3_domain"/>
</dbReference>
<dbReference type="InterPro" id="IPR050670">
    <property type="entry name" value="STAM"/>
</dbReference>
<protein>
    <submittedName>
        <fullName evidence="6">Uncharacterized protein</fullName>
    </submittedName>
</protein>
<dbReference type="PRINTS" id="PR01887">
    <property type="entry name" value="SPECTRNALPHA"/>
</dbReference>
<evidence type="ECO:0000256" key="3">
    <source>
        <dbReference type="SAM" id="MobiDB-lite"/>
    </source>
</evidence>
<dbReference type="EMBL" id="CAJOBI010210673">
    <property type="protein sequence ID" value="CAF5017229.1"/>
    <property type="molecule type" value="Genomic_DNA"/>
</dbReference>
<evidence type="ECO:0000313" key="6">
    <source>
        <dbReference type="EMBL" id="CAF5017229.1"/>
    </source>
</evidence>
<dbReference type="InterPro" id="IPR036028">
    <property type="entry name" value="SH3-like_dom_sf"/>
</dbReference>
<dbReference type="Pfam" id="PF06017">
    <property type="entry name" value="Myosin_TH1"/>
    <property type="match status" value="1"/>
</dbReference>
<reference evidence="6" key="1">
    <citation type="submission" date="2021-02" db="EMBL/GenBank/DDBJ databases">
        <authorList>
            <person name="Nowell W R."/>
        </authorList>
    </citation>
    <scope>NUCLEOTIDE SEQUENCE</scope>
</reference>
<dbReference type="AlphaFoldDB" id="A0A8S3DIG6"/>
<keyword evidence="1 2" id="KW-0728">SH3 domain</keyword>
<dbReference type="Pfam" id="PF00018">
    <property type="entry name" value="SH3_1"/>
    <property type="match status" value="1"/>
</dbReference>
<proteinExistence type="predicted"/>
<evidence type="ECO:0000256" key="1">
    <source>
        <dbReference type="ARBA" id="ARBA00022443"/>
    </source>
</evidence>
<accession>A0A8S3DIG6</accession>
<feature type="domain" description="SH3" evidence="4">
    <location>
        <begin position="230"/>
        <end position="288"/>
    </location>
</feature>
<evidence type="ECO:0000313" key="7">
    <source>
        <dbReference type="Proteomes" id="UP000676336"/>
    </source>
</evidence>
<comment type="caution">
    <text evidence="6">The sequence shown here is derived from an EMBL/GenBank/DDBJ whole genome shotgun (WGS) entry which is preliminary data.</text>
</comment>
<dbReference type="GO" id="GO:0016459">
    <property type="term" value="C:myosin complex"/>
    <property type="evidence" value="ECO:0007669"/>
    <property type="project" value="InterPro"/>
</dbReference>
<evidence type="ECO:0000259" key="5">
    <source>
        <dbReference type="PROSITE" id="PS51757"/>
    </source>
</evidence>
<dbReference type="PANTHER" id="PTHR45929">
    <property type="entry name" value="JAK PATHWAY SIGNAL TRANSDUCTION ADAPTOR MOLECULE"/>
    <property type="match status" value="1"/>
</dbReference>
<dbReference type="PROSITE" id="PS50002">
    <property type="entry name" value="SH3"/>
    <property type="match status" value="1"/>
</dbReference>
<sequence>IKAGSSGKTNNSNVQKTKAQEGYSLEYIVKRRIPLENITEIKLSEYRDNFFLICVNNDYATLLELSSKTEALSVISKNYLKKMGRALPITFGQGFDYGVKKQSWVGGGSRSVKFSHGASASSTLNFRNKLEMILESFRRSCCLNIPTEIYSMNQIDPSKLRKGVDMPRDYDVKVKSNTMTVTISSGLSKQSRPNQVNAEKPRGLQLKVQNSASSRKVSHKPPPPIGPKPKKQKKIRALYDFQARSADELTFSAEDELLLIDNSDETWWKAEFNGKTGVVPSNYVELIV</sequence>
<dbReference type="Proteomes" id="UP000676336">
    <property type="component" value="Unassembled WGS sequence"/>
</dbReference>
<feature type="non-terminal residue" evidence="6">
    <location>
        <position position="288"/>
    </location>
</feature>
<dbReference type="SMART" id="SM00326">
    <property type="entry name" value="SH3"/>
    <property type="match status" value="1"/>
</dbReference>
<dbReference type="GO" id="GO:0043328">
    <property type="term" value="P:protein transport to vacuole involved in ubiquitin-dependent protein catabolic process via the multivesicular body sorting pathway"/>
    <property type="evidence" value="ECO:0007669"/>
    <property type="project" value="TreeGrafter"/>
</dbReference>
<dbReference type="FunFam" id="2.30.30.40:FF:000072">
    <property type="entry name" value="Unconventional Myosin IB"/>
    <property type="match status" value="1"/>
</dbReference>
<evidence type="ECO:0000259" key="4">
    <source>
        <dbReference type="PROSITE" id="PS50002"/>
    </source>
</evidence>